<dbReference type="InterPro" id="IPR007351">
    <property type="entry name" value="YjbR"/>
</dbReference>
<dbReference type="InterPro" id="IPR038056">
    <property type="entry name" value="YjbR-like_sf"/>
</dbReference>
<evidence type="ECO:0000313" key="1">
    <source>
        <dbReference type="EMBL" id="RDU62062.1"/>
    </source>
</evidence>
<protein>
    <recommendedName>
        <fullName evidence="3">MmcQ/YjbR family DNA-binding protein</fullName>
    </recommendedName>
</protein>
<dbReference type="EMBL" id="NXLQ01000036">
    <property type="protein sequence ID" value="RDU62062.1"/>
    <property type="molecule type" value="Genomic_DNA"/>
</dbReference>
<evidence type="ECO:0008006" key="3">
    <source>
        <dbReference type="Google" id="ProtNLM"/>
    </source>
</evidence>
<dbReference type="Pfam" id="PF04237">
    <property type="entry name" value="YjbR"/>
    <property type="match status" value="1"/>
</dbReference>
<dbReference type="Gene3D" id="3.90.1150.30">
    <property type="match status" value="1"/>
</dbReference>
<organism evidence="1 2">
    <name type="scientific">Helicobacter didelphidarum</name>
    <dbReference type="NCBI Taxonomy" id="2040648"/>
    <lineage>
        <taxon>Bacteria</taxon>
        <taxon>Pseudomonadati</taxon>
        <taxon>Campylobacterota</taxon>
        <taxon>Epsilonproteobacteria</taxon>
        <taxon>Campylobacterales</taxon>
        <taxon>Helicobacteraceae</taxon>
        <taxon>Helicobacter</taxon>
    </lineage>
</organism>
<dbReference type="Proteomes" id="UP000256379">
    <property type="component" value="Unassembled WGS sequence"/>
</dbReference>
<dbReference type="PANTHER" id="PTHR35145">
    <property type="entry name" value="CYTOPLASMIC PROTEIN-RELATED"/>
    <property type="match status" value="1"/>
</dbReference>
<gene>
    <name evidence="1" type="ORF">CQA53_09600</name>
</gene>
<dbReference type="SUPFAM" id="SSF142906">
    <property type="entry name" value="YjbR-like"/>
    <property type="match status" value="1"/>
</dbReference>
<accession>A0A3D8IA85</accession>
<comment type="caution">
    <text evidence="1">The sequence shown here is derived from an EMBL/GenBank/DDBJ whole genome shotgun (WGS) entry which is preliminary data.</text>
</comment>
<sequence length="122" mass="14196">MKIFKSQNAKNLCIYAKEKYGDELEFLWKKSKNAILRKKKSKKWYAAFCVIDKTQLGLQEEGLVEIVNLKLDPQDVLAFVDNQKCFKAYHMNKKHWISILLEGDTLSLQELCGFLDESYALA</sequence>
<dbReference type="RefSeq" id="WP_115543780.1">
    <property type="nucleotide sequence ID" value="NZ_NXLQ01000036.1"/>
</dbReference>
<dbReference type="InterPro" id="IPR058532">
    <property type="entry name" value="YjbR/MT2646/Rv2570-like"/>
</dbReference>
<dbReference type="PANTHER" id="PTHR35145:SF1">
    <property type="entry name" value="CYTOPLASMIC PROTEIN"/>
    <property type="match status" value="1"/>
</dbReference>
<proteinExistence type="predicted"/>
<keyword evidence="2" id="KW-1185">Reference proteome</keyword>
<name>A0A3D8IA85_9HELI</name>
<evidence type="ECO:0000313" key="2">
    <source>
        <dbReference type="Proteomes" id="UP000256379"/>
    </source>
</evidence>
<reference evidence="1 2" key="1">
    <citation type="submission" date="2018-04" db="EMBL/GenBank/DDBJ databases">
        <title>Novel Campyloabacter and Helicobacter Species and Strains.</title>
        <authorList>
            <person name="Mannion A.J."/>
            <person name="Shen Z."/>
            <person name="Fox J.G."/>
        </authorList>
    </citation>
    <scope>NUCLEOTIDE SEQUENCE [LARGE SCALE GENOMIC DNA]</scope>
    <source>
        <strain evidence="1 2">MIT 17-337</strain>
    </source>
</reference>
<dbReference type="OrthoDB" id="9804614at2"/>
<dbReference type="AlphaFoldDB" id="A0A3D8IA85"/>